<evidence type="ECO:0008006" key="3">
    <source>
        <dbReference type="Google" id="ProtNLM"/>
    </source>
</evidence>
<keyword evidence="2" id="KW-1185">Reference proteome</keyword>
<gene>
    <name evidence="1" type="ORF">EV102420_06_00490</name>
</gene>
<proteinExistence type="predicted"/>
<evidence type="ECO:0000313" key="1">
    <source>
        <dbReference type="EMBL" id="GAL57175.1"/>
    </source>
</evidence>
<name>A0A090UX33_PSEVU</name>
<dbReference type="EMBL" id="BBMZ01000006">
    <property type="protein sequence ID" value="GAL57175.1"/>
    <property type="molecule type" value="Genomic_DNA"/>
</dbReference>
<dbReference type="AlphaFoldDB" id="A0A090UX33"/>
<dbReference type="eggNOG" id="ENOG5032Z5M">
    <property type="taxonomic scope" value="Bacteria"/>
</dbReference>
<comment type="caution">
    <text evidence="1">The sequence shown here is derived from an EMBL/GenBank/DDBJ whole genome shotgun (WGS) entry which is preliminary data.</text>
</comment>
<dbReference type="STRING" id="1115515.EV102420_06_00490"/>
<sequence length="687" mass="74823">MTVSTEVNENTYTGNGTTTVFPYQFRIFSKSDLVVQVIDLNENVTTLTLDTDYTVSGAGGYRGGSVTLMAPLAIDWRISIVRELEITQDTDLRNQGKFFAETHEDVFDRLTMLIQQVSRLFGLALRKPSSIANWYDALNNYIRNVKDPRDPQDAATKNYVDTLAGNNLNRTLRVPEPINELPGVEDRRNKMPAFDNSGNAIVVLPPSGSASDVLIEMAKPTGAGLSGFNPAINYPDGTVGETLKSIKSTDGFNAVGRFLNLNELRAFPPESVGDVVYVVSAASLSIEDIHYGGGYFQAVRKQSLVEDGGVTIVPPSGSLVWVRVDRESPCLTWFGVRPNSNIDNQNEINKATLYGKNNHTSLLAPSGVIQYSTGVPIYSRSGIVGKGKDKTIFEKTTNNKFIVGTTSLDAMALTIPDVYDPDGTGGDSFCILAVLSGATFRRKNITDRSNAPAYSLWSQKLAVSTIKDLRFECGNFGFWGENVWSNIFESVQFLGLGIGQYAGFQISKYRTATGYALSGTSNVMNMVQIANYQFGFIVDNMQYTTMTCCTADSIFPMIGTDEKIAAAYAFYNPFGITMNSCGAEGVRGNQIIVRTANYMDFDASITVNSFIGCIEQQNPLISTPIFRIENTAGRFLSVIFNGGNLIANSSLTNLSAGFISGANTYVRTIITRLDPPTISGGADYKTL</sequence>
<accession>A0A090UX33</accession>
<protein>
    <recommendedName>
        <fullName evidence="3">Tail fiber protein</fullName>
    </recommendedName>
</protein>
<reference evidence="1 2" key="1">
    <citation type="submission" date="2014-09" db="EMBL/GenBank/DDBJ databases">
        <title>Whole genome shotgun sequence of Escherichia vulneris NBRC 102420.</title>
        <authorList>
            <person name="Yoshida Y."/>
            <person name="Hosoyama A."/>
            <person name="Tsuchikane K."/>
            <person name="Ohji S."/>
            <person name="Ichikawa N."/>
            <person name="Kimura A."/>
            <person name="Yamazoe A."/>
            <person name="Ezaki T."/>
            <person name="Fujita N."/>
        </authorList>
    </citation>
    <scope>NUCLEOTIDE SEQUENCE [LARGE SCALE GENOMIC DNA]</scope>
    <source>
        <strain evidence="1 2">NBRC 102420</strain>
    </source>
</reference>
<evidence type="ECO:0000313" key="2">
    <source>
        <dbReference type="Proteomes" id="UP000029462"/>
    </source>
</evidence>
<dbReference type="RefSeq" id="WP_042389236.1">
    <property type="nucleotide sequence ID" value="NZ_BBMZ01000006.1"/>
</dbReference>
<organism evidence="1 2">
    <name type="scientific">Pseudescherichia vulneris NBRC 102420</name>
    <dbReference type="NCBI Taxonomy" id="1115515"/>
    <lineage>
        <taxon>Bacteria</taxon>
        <taxon>Pseudomonadati</taxon>
        <taxon>Pseudomonadota</taxon>
        <taxon>Gammaproteobacteria</taxon>
        <taxon>Enterobacterales</taxon>
        <taxon>Enterobacteriaceae</taxon>
        <taxon>Pseudescherichia</taxon>
    </lineage>
</organism>
<dbReference type="Proteomes" id="UP000029462">
    <property type="component" value="Unassembled WGS sequence"/>
</dbReference>